<evidence type="ECO:0000313" key="2">
    <source>
        <dbReference type="EMBL" id="KAL0189588.1"/>
    </source>
</evidence>
<proteinExistence type="predicted"/>
<feature type="non-terminal residue" evidence="2">
    <location>
        <position position="1"/>
    </location>
</feature>
<keyword evidence="3" id="KW-1185">Reference proteome</keyword>
<accession>A0ABD0QV07</accession>
<reference evidence="2 3" key="1">
    <citation type="submission" date="2024-05" db="EMBL/GenBank/DDBJ databases">
        <title>Genome sequencing and assembly of Indian major carp, Cirrhinus mrigala (Hamilton, 1822).</title>
        <authorList>
            <person name="Mohindra V."/>
            <person name="Chowdhury L.M."/>
            <person name="Lal K."/>
            <person name="Jena J.K."/>
        </authorList>
    </citation>
    <scope>NUCLEOTIDE SEQUENCE [LARGE SCALE GENOMIC DNA]</scope>
    <source>
        <strain evidence="2">CM1030</strain>
        <tissue evidence="2">Blood</tissue>
    </source>
</reference>
<dbReference type="Proteomes" id="UP001529510">
    <property type="component" value="Unassembled WGS sequence"/>
</dbReference>
<dbReference type="AlphaFoldDB" id="A0ABD0QV07"/>
<comment type="caution">
    <text evidence="2">The sequence shown here is derived from an EMBL/GenBank/DDBJ whole genome shotgun (WGS) entry which is preliminary data.</text>
</comment>
<evidence type="ECO:0000313" key="3">
    <source>
        <dbReference type="Proteomes" id="UP001529510"/>
    </source>
</evidence>
<organism evidence="2 3">
    <name type="scientific">Cirrhinus mrigala</name>
    <name type="common">Mrigala</name>
    <dbReference type="NCBI Taxonomy" id="683832"/>
    <lineage>
        <taxon>Eukaryota</taxon>
        <taxon>Metazoa</taxon>
        <taxon>Chordata</taxon>
        <taxon>Craniata</taxon>
        <taxon>Vertebrata</taxon>
        <taxon>Euteleostomi</taxon>
        <taxon>Actinopterygii</taxon>
        <taxon>Neopterygii</taxon>
        <taxon>Teleostei</taxon>
        <taxon>Ostariophysi</taxon>
        <taxon>Cypriniformes</taxon>
        <taxon>Cyprinidae</taxon>
        <taxon>Labeoninae</taxon>
        <taxon>Labeonini</taxon>
        <taxon>Cirrhinus</taxon>
    </lineage>
</organism>
<protein>
    <submittedName>
        <fullName evidence="2">Uncharacterized protein</fullName>
    </submittedName>
</protein>
<dbReference type="EMBL" id="JAMKFB020000007">
    <property type="protein sequence ID" value="KAL0189588.1"/>
    <property type="molecule type" value="Genomic_DNA"/>
</dbReference>
<feature type="region of interest" description="Disordered" evidence="1">
    <location>
        <begin position="35"/>
        <end position="55"/>
    </location>
</feature>
<gene>
    <name evidence="2" type="ORF">M9458_016687</name>
</gene>
<name>A0ABD0QV07_CIRMR</name>
<evidence type="ECO:0000256" key="1">
    <source>
        <dbReference type="SAM" id="MobiDB-lite"/>
    </source>
</evidence>
<sequence length="55" mass="5929">LCRDSVNRAVVVRILQLTRLLIAGGETVVTPTATDQKAFPKGTEKKTTISATETE</sequence>